<dbReference type="Gene3D" id="3.40.50.880">
    <property type="match status" value="1"/>
</dbReference>
<dbReference type="InterPro" id="IPR036480">
    <property type="entry name" value="CarbP_synth_ssu_N_sf"/>
</dbReference>
<dbReference type="InterPro" id="IPR017926">
    <property type="entry name" value="GATASE"/>
</dbReference>
<dbReference type="EMBL" id="LGFT01000012">
    <property type="protein sequence ID" value="KUK44902.1"/>
    <property type="molecule type" value="Genomic_DNA"/>
</dbReference>
<dbReference type="UniPathway" id="UPA00070">
    <property type="reaction ID" value="UER00115"/>
</dbReference>
<dbReference type="SMART" id="SM01097">
    <property type="entry name" value="CPSase_sm_chain"/>
    <property type="match status" value="1"/>
</dbReference>
<evidence type="ECO:0000313" key="12">
    <source>
        <dbReference type="EMBL" id="KUK44902.1"/>
    </source>
</evidence>
<dbReference type="NCBIfam" id="NF009475">
    <property type="entry name" value="PRK12838.1"/>
    <property type="match status" value="1"/>
</dbReference>
<evidence type="ECO:0000256" key="8">
    <source>
        <dbReference type="ARBA" id="ARBA00022975"/>
    </source>
</evidence>
<evidence type="ECO:0000313" key="13">
    <source>
        <dbReference type="EMBL" id="KUK97260.1"/>
    </source>
</evidence>
<feature type="domain" description="Carbamoyl-phosphate synthase small subunit N-terminal" evidence="11">
    <location>
        <begin position="1"/>
        <end position="131"/>
    </location>
</feature>
<evidence type="ECO:0000256" key="6">
    <source>
        <dbReference type="ARBA" id="ARBA00022840"/>
    </source>
</evidence>
<dbReference type="CDD" id="cd01744">
    <property type="entry name" value="GATase1_CPSase"/>
    <property type="match status" value="1"/>
</dbReference>
<dbReference type="InterPro" id="IPR002474">
    <property type="entry name" value="CarbamoylP_synth_ssu_N"/>
</dbReference>
<dbReference type="NCBIfam" id="TIGR01368">
    <property type="entry name" value="CPSaseIIsmall"/>
    <property type="match status" value="1"/>
</dbReference>
<dbReference type="HAMAP" id="MF_01209">
    <property type="entry name" value="CPSase_S_chain"/>
    <property type="match status" value="1"/>
</dbReference>
<keyword evidence="8 10" id="KW-0665">Pyrimidine biosynthesis</keyword>
<dbReference type="GO" id="GO:0004088">
    <property type="term" value="F:carbamoyl-phosphate synthase (glutamine-hydrolyzing) activity"/>
    <property type="evidence" value="ECO:0007669"/>
    <property type="project" value="UniProtKB-UniRule"/>
</dbReference>
<dbReference type="EC" id="6.3.5.5" evidence="10"/>
<comment type="subunit">
    <text evidence="10">Composed of two chains; the small (or glutamine) chain promotes the hydrolysis of glutamine to ammonia, which is used by the large (or ammonia) chain to synthesize carbamoyl phosphate. Tetramer of heterodimers (alpha,beta)4.</text>
</comment>
<dbReference type="SUPFAM" id="SSF52317">
    <property type="entry name" value="Class I glutamine amidotransferase-like"/>
    <property type="match status" value="1"/>
</dbReference>
<dbReference type="PROSITE" id="PS51273">
    <property type="entry name" value="GATASE_TYPE_1"/>
    <property type="match status" value="1"/>
</dbReference>
<feature type="binding site" evidence="10">
    <location>
        <position position="224"/>
    </location>
    <ligand>
        <name>L-glutamine</name>
        <dbReference type="ChEBI" id="CHEBI:58359"/>
    </ligand>
</feature>
<dbReference type="PANTHER" id="PTHR43418">
    <property type="entry name" value="MULTIFUNCTIONAL TRYPTOPHAN BIOSYNTHESIS PROTEIN-RELATED"/>
    <property type="match status" value="1"/>
</dbReference>
<comment type="pathway">
    <text evidence="10">Pyrimidine metabolism; UMP biosynthesis via de novo pathway; (S)-dihydroorotate from bicarbonate: step 1/3.</text>
</comment>
<evidence type="ECO:0000256" key="3">
    <source>
        <dbReference type="ARBA" id="ARBA00022571"/>
    </source>
</evidence>
<comment type="caution">
    <text evidence="10">Lacks conserved residue(s) required for the propagation of feature annotation.</text>
</comment>
<dbReference type="Pfam" id="PF00117">
    <property type="entry name" value="GATase"/>
    <property type="match status" value="1"/>
</dbReference>
<feature type="active site" evidence="10">
    <location>
        <position position="338"/>
    </location>
</feature>
<dbReference type="PRINTS" id="PR00096">
    <property type="entry name" value="GATASE"/>
</dbReference>
<dbReference type="InterPro" id="IPR050472">
    <property type="entry name" value="Anth_synth/Amidotransfase"/>
</dbReference>
<evidence type="ECO:0000256" key="4">
    <source>
        <dbReference type="ARBA" id="ARBA00022598"/>
    </source>
</evidence>
<keyword evidence="6 10" id="KW-0067">ATP-binding</keyword>
<dbReference type="SUPFAM" id="SSF52021">
    <property type="entry name" value="Carbamoyl phosphate synthetase, small subunit N-terminal domain"/>
    <property type="match status" value="1"/>
</dbReference>
<dbReference type="PATRIC" id="fig|301375.6.peg.325"/>
<dbReference type="InterPro" id="IPR029062">
    <property type="entry name" value="Class_I_gatase-like"/>
</dbReference>
<dbReference type="EMBL" id="LGHB01000003">
    <property type="protein sequence ID" value="KUK97260.1"/>
    <property type="molecule type" value="Genomic_DNA"/>
</dbReference>
<dbReference type="Gene3D" id="3.50.30.20">
    <property type="entry name" value="Carbamoyl-phosphate synthase small subunit, N-terminal domain"/>
    <property type="match status" value="1"/>
</dbReference>
<keyword evidence="5 10" id="KW-0547">Nucleotide-binding</keyword>
<feature type="binding site" evidence="10">
    <location>
        <position position="45"/>
    </location>
    <ligand>
        <name>L-glutamine</name>
        <dbReference type="ChEBI" id="CHEBI:58359"/>
    </ligand>
</feature>
<comment type="pathway">
    <text evidence="1 10">Amino-acid biosynthesis; L-arginine biosynthesis; carbamoyl phosphate from bicarbonate: step 1/1.</text>
</comment>
<dbReference type="GO" id="GO:0005524">
    <property type="term" value="F:ATP binding"/>
    <property type="evidence" value="ECO:0007669"/>
    <property type="project" value="UniProtKB-UniRule"/>
</dbReference>
<evidence type="ECO:0000256" key="7">
    <source>
        <dbReference type="ARBA" id="ARBA00022962"/>
    </source>
</evidence>
<evidence type="ECO:0000256" key="1">
    <source>
        <dbReference type="ARBA" id="ARBA00005077"/>
    </source>
</evidence>
<dbReference type="Pfam" id="PF00988">
    <property type="entry name" value="CPSase_sm_chain"/>
    <property type="match status" value="1"/>
</dbReference>
<comment type="caution">
    <text evidence="12">The sequence shown here is derived from an EMBL/GenBank/DDBJ whole genome shotgun (WGS) entry which is preliminary data.</text>
</comment>
<reference evidence="13" key="1">
    <citation type="journal article" date="2015" name="MBio">
        <title>Genome-resolved metagenomic analysis reveals roles for candidate phyla and other microbial community members in biogeochemical transformations in oil reservoirs.</title>
        <authorList>
            <person name="Hu P."/>
            <person name="Tom L."/>
            <person name="Singh A."/>
            <person name="Thomas B.C."/>
            <person name="Baker B.J."/>
            <person name="Piceno Y.M."/>
            <person name="Andersen G.L."/>
            <person name="Banfield J.F."/>
        </authorList>
    </citation>
    <scope>NUCLEOTIDE SEQUENCE [LARGE SCALE GENOMIC DNA]</scope>
    <source>
        <strain evidence="13">56_747</strain>
    </source>
</reference>
<dbReference type="GO" id="GO:0006207">
    <property type="term" value="P:'de novo' pyrimidine nucleobase biosynthetic process"/>
    <property type="evidence" value="ECO:0007669"/>
    <property type="project" value="InterPro"/>
</dbReference>
<evidence type="ECO:0000313" key="15">
    <source>
        <dbReference type="Proteomes" id="UP000057043"/>
    </source>
</evidence>
<dbReference type="InterPro" id="IPR035686">
    <property type="entry name" value="CPSase_GATase1"/>
</dbReference>
<gene>
    <name evidence="10" type="primary">carA</name>
    <name evidence="12" type="ORF">XD72_0728</name>
    <name evidence="13" type="ORF">XE07_0415</name>
</gene>
<keyword evidence="3 10" id="KW-0055">Arginine biosynthesis</keyword>
<dbReference type="PRINTS" id="PR00099">
    <property type="entry name" value="CPSGATASE"/>
</dbReference>
<protein>
    <recommendedName>
        <fullName evidence="10">Carbamoyl phosphate synthase small chain</fullName>
        <ecNumber evidence="10">6.3.5.5</ecNumber>
    </recommendedName>
    <alternativeName>
        <fullName evidence="10">Carbamoyl phosphate synthetase glutamine chain</fullName>
    </alternativeName>
</protein>
<evidence type="ECO:0000313" key="14">
    <source>
        <dbReference type="Proteomes" id="UP000053961"/>
    </source>
</evidence>
<dbReference type="Proteomes" id="UP000053961">
    <property type="component" value="Unassembled WGS sequence"/>
</dbReference>
<feature type="binding site" evidence="10">
    <location>
        <position position="252"/>
    </location>
    <ligand>
        <name>L-glutamine</name>
        <dbReference type="ChEBI" id="CHEBI:58359"/>
    </ligand>
</feature>
<keyword evidence="10" id="KW-0028">Amino-acid biosynthesis</keyword>
<dbReference type="PRINTS" id="PR00097">
    <property type="entry name" value="ANTSNTHASEII"/>
</dbReference>
<organism evidence="12 15">
    <name type="scientific">Methanothrix harundinacea</name>
    <dbReference type="NCBI Taxonomy" id="301375"/>
    <lineage>
        <taxon>Archaea</taxon>
        <taxon>Methanobacteriati</taxon>
        <taxon>Methanobacteriota</taxon>
        <taxon>Stenosarchaea group</taxon>
        <taxon>Methanomicrobia</taxon>
        <taxon>Methanotrichales</taxon>
        <taxon>Methanotrichaceae</taxon>
        <taxon>Methanothrix</taxon>
    </lineage>
</organism>
<evidence type="ECO:0000256" key="10">
    <source>
        <dbReference type="HAMAP-Rule" id="MF_01209"/>
    </source>
</evidence>
<feature type="binding site" evidence="10">
    <location>
        <position position="226"/>
    </location>
    <ligand>
        <name>L-glutamine</name>
        <dbReference type="ChEBI" id="CHEBI:58359"/>
    </ligand>
</feature>
<comment type="catalytic activity">
    <reaction evidence="9 10">
        <text>hydrogencarbonate + L-glutamine + 2 ATP + H2O = carbamoyl phosphate + L-glutamate + 2 ADP + phosphate + 2 H(+)</text>
        <dbReference type="Rhea" id="RHEA:18633"/>
        <dbReference type="ChEBI" id="CHEBI:15377"/>
        <dbReference type="ChEBI" id="CHEBI:15378"/>
        <dbReference type="ChEBI" id="CHEBI:17544"/>
        <dbReference type="ChEBI" id="CHEBI:29985"/>
        <dbReference type="ChEBI" id="CHEBI:30616"/>
        <dbReference type="ChEBI" id="CHEBI:43474"/>
        <dbReference type="ChEBI" id="CHEBI:58228"/>
        <dbReference type="ChEBI" id="CHEBI:58359"/>
        <dbReference type="ChEBI" id="CHEBI:456216"/>
        <dbReference type="EC" id="6.3.5.5"/>
    </reaction>
</comment>
<dbReference type="UniPathway" id="UPA00068">
    <property type="reaction ID" value="UER00171"/>
</dbReference>
<evidence type="ECO:0000256" key="5">
    <source>
        <dbReference type="ARBA" id="ARBA00022741"/>
    </source>
</evidence>
<dbReference type="PANTHER" id="PTHR43418:SF7">
    <property type="entry name" value="CARBAMOYL-PHOSPHATE SYNTHASE SMALL CHAIN"/>
    <property type="match status" value="1"/>
</dbReference>
<accession>A0A101FUZ3</accession>
<feature type="active site" evidence="10">
    <location>
        <position position="336"/>
    </location>
</feature>
<keyword evidence="7 10" id="KW-0315">Glutamine amidotransferase</keyword>
<dbReference type="Proteomes" id="UP000057043">
    <property type="component" value="Unassembled WGS sequence"/>
</dbReference>
<dbReference type="AlphaFoldDB" id="A0A101FUZ3"/>
<feature type="binding site" evidence="10">
    <location>
        <position position="293"/>
    </location>
    <ligand>
        <name>L-glutamine</name>
        <dbReference type="ChEBI" id="CHEBI:58359"/>
    </ligand>
</feature>
<evidence type="ECO:0000259" key="11">
    <source>
        <dbReference type="SMART" id="SM01097"/>
    </source>
</evidence>
<dbReference type="GO" id="GO:0006541">
    <property type="term" value="P:glutamine metabolic process"/>
    <property type="evidence" value="ECO:0007669"/>
    <property type="project" value="InterPro"/>
</dbReference>
<dbReference type="InterPro" id="IPR006274">
    <property type="entry name" value="CarbamoylP_synth_ssu"/>
</dbReference>
<feature type="binding site" evidence="10">
    <location>
        <position position="255"/>
    </location>
    <ligand>
        <name>L-glutamine</name>
        <dbReference type="ChEBI" id="CHEBI:58359"/>
    </ligand>
</feature>
<reference evidence="14 15" key="2">
    <citation type="journal article" date="2015" name="MBio">
        <title>Genome-Resolved Metagenomic Analysis Reveals Roles for Candidate Phyla and Other Microbial Community Members in Biogeochemical Transformations in Oil Reservoirs.</title>
        <authorList>
            <person name="Hu P."/>
            <person name="Tom L."/>
            <person name="Singh A."/>
            <person name="Thomas B.C."/>
            <person name="Baker B.J."/>
            <person name="Piceno Y.M."/>
            <person name="Andersen G.L."/>
            <person name="Banfield J.F."/>
        </authorList>
    </citation>
    <scope>NUCLEOTIDE SEQUENCE [LARGE SCALE GENOMIC DNA]</scope>
    <source>
        <strain evidence="12">57_489</strain>
    </source>
</reference>
<proteinExistence type="inferred from homology"/>
<keyword evidence="4 10" id="KW-0436">Ligase</keyword>
<feature type="active site" description="Nucleophile" evidence="10">
    <location>
        <position position="251"/>
    </location>
</feature>
<comment type="similarity">
    <text evidence="2 10">Belongs to the CarA family.</text>
</comment>
<evidence type="ECO:0000256" key="2">
    <source>
        <dbReference type="ARBA" id="ARBA00007800"/>
    </source>
</evidence>
<name>A0A101FUZ3_9EURY</name>
<comment type="function">
    <text evidence="10">Small subunit of the glutamine-dependent carbamoyl phosphate synthetase (CPSase). CPSase catalyzes the formation of carbamoyl phosphate from the ammonia moiety of glutamine, carbonate, and phosphate donated by ATP, constituting the first step of 2 biosynthetic pathways, one leading to arginine and/or urea and the other to pyrimidine nucleotides. The small subunit (glutamine amidotransferase) binds and cleaves glutamine to supply the large subunit with the substrate ammonia.</text>
</comment>
<feature type="binding site" evidence="10">
    <location>
        <position position="296"/>
    </location>
    <ligand>
        <name>L-glutamine</name>
        <dbReference type="ChEBI" id="CHEBI:58359"/>
    </ligand>
</feature>
<sequence length="363" mass="39142">MIGVLGLEDGTKVEGVGFGAPGVVSGELVFVTVMSGYEEALTDPSYAGQLLMFTYPLMGNYGVSGDNFQSSHIRATAMVCKEIWDRPLHHRSKRTISTFLKDEGVPGISALDTRMLTIKIRNQGAMKAALAVGERADVEGLDVVGLARDQPNISSLDLISTVSCKRPYRIPGDGPRVVMIDLGIKRSILDSMACQGFEIVVVPSDARISEIERYEPDAVFISNGPGDPEQATRAIEAVKHFSGEKPIFGICLGLQVICLALGAETYKLKFGHHGGNQPVKDLASGIVRITSQNHNFALRPESAEGTGLTITQVNANDGTVEGIKSHYLGIEAVQYHPEARPGPLCTKERFFSSVAKKIETRGR</sequence>
<dbReference type="GO" id="GO:0044205">
    <property type="term" value="P:'de novo' UMP biosynthetic process"/>
    <property type="evidence" value="ECO:0007669"/>
    <property type="project" value="UniProtKB-UniRule"/>
</dbReference>
<dbReference type="GO" id="GO:0006526">
    <property type="term" value="P:L-arginine biosynthetic process"/>
    <property type="evidence" value="ECO:0007669"/>
    <property type="project" value="UniProtKB-UniRule"/>
</dbReference>
<feature type="region of interest" description="CPSase" evidence="10">
    <location>
        <begin position="1"/>
        <end position="175"/>
    </location>
</feature>
<comment type="catalytic activity">
    <reaction evidence="10">
        <text>L-glutamine + H2O = L-glutamate + NH4(+)</text>
        <dbReference type="Rhea" id="RHEA:15889"/>
        <dbReference type="ChEBI" id="CHEBI:15377"/>
        <dbReference type="ChEBI" id="CHEBI:28938"/>
        <dbReference type="ChEBI" id="CHEBI:29985"/>
        <dbReference type="ChEBI" id="CHEBI:58359"/>
    </reaction>
</comment>
<evidence type="ECO:0000256" key="9">
    <source>
        <dbReference type="ARBA" id="ARBA00048816"/>
    </source>
</evidence>